<comment type="caution">
    <text evidence="1">The sequence shown here is derived from an EMBL/GenBank/DDBJ whole genome shotgun (WGS) entry which is preliminary data.</text>
</comment>
<keyword evidence="2" id="KW-1185">Reference proteome</keyword>
<proteinExistence type="predicted"/>
<dbReference type="EMBL" id="JAAWWB010000003">
    <property type="protein sequence ID" value="KAG6787163.1"/>
    <property type="molecule type" value="Genomic_DNA"/>
</dbReference>
<evidence type="ECO:0000313" key="1">
    <source>
        <dbReference type="EMBL" id="KAG6787163.1"/>
    </source>
</evidence>
<organism evidence="1 2">
    <name type="scientific">Populus tomentosa</name>
    <name type="common">Chinese white poplar</name>
    <dbReference type="NCBI Taxonomy" id="118781"/>
    <lineage>
        <taxon>Eukaryota</taxon>
        <taxon>Viridiplantae</taxon>
        <taxon>Streptophyta</taxon>
        <taxon>Embryophyta</taxon>
        <taxon>Tracheophyta</taxon>
        <taxon>Spermatophyta</taxon>
        <taxon>Magnoliopsida</taxon>
        <taxon>eudicotyledons</taxon>
        <taxon>Gunneridae</taxon>
        <taxon>Pentapetalae</taxon>
        <taxon>rosids</taxon>
        <taxon>fabids</taxon>
        <taxon>Malpighiales</taxon>
        <taxon>Salicaceae</taxon>
        <taxon>Saliceae</taxon>
        <taxon>Populus</taxon>
    </lineage>
</organism>
<dbReference type="PANTHER" id="PTHR46422:SF22">
    <property type="entry name" value="SERINE_THREONINE-PROTEIN PHOSPHATASE"/>
    <property type="match status" value="1"/>
</dbReference>
<protein>
    <submittedName>
        <fullName evidence="1">Uncharacterized protein</fullName>
    </submittedName>
</protein>
<accession>A0A8X8AD07</accession>
<dbReference type="PANTHER" id="PTHR46422">
    <property type="entry name" value="SERINE/THREONINE-PROTEIN PHOSPHATASE BSL3"/>
    <property type="match status" value="1"/>
</dbReference>
<dbReference type="Proteomes" id="UP000886885">
    <property type="component" value="Chromosome 2A"/>
</dbReference>
<reference evidence="1" key="1">
    <citation type="journal article" date="2020" name="bioRxiv">
        <title>Hybrid origin of Populus tomentosa Carr. identified through genome sequencing and phylogenomic analysis.</title>
        <authorList>
            <person name="An X."/>
            <person name="Gao K."/>
            <person name="Chen Z."/>
            <person name="Li J."/>
            <person name="Yang X."/>
            <person name="Yang X."/>
            <person name="Zhou J."/>
            <person name="Guo T."/>
            <person name="Zhao T."/>
            <person name="Huang S."/>
            <person name="Miao D."/>
            <person name="Khan W.U."/>
            <person name="Rao P."/>
            <person name="Ye M."/>
            <person name="Lei B."/>
            <person name="Liao W."/>
            <person name="Wang J."/>
            <person name="Ji L."/>
            <person name="Li Y."/>
            <person name="Guo B."/>
            <person name="Mustafa N.S."/>
            <person name="Li S."/>
            <person name="Yun Q."/>
            <person name="Keller S.R."/>
            <person name="Mao J."/>
            <person name="Zhang R."/>
            <person name="Strauss S.H."/>
        </authorList>
    </citation>
    <scope>NUCLEOTIDE SEQUENCE</scope>
    <source>
        <strain evidence="1">GM15</strain>
        <tissue evidence="1">Leaf</tissue>
    </source>
</reference>
<dbReference type="Pfam" id="PF24681">
    <property type="entry name" value="Kelch_KLHDC2_KLHL20_DRC7"/>
    <property type="match status" value="1"/>
</dbReference>
<name>A0A8X8AD07_POPTO</name>
<dbReference type="FunFam" id="2.120.10.80:FF:000042">
    <property type="entry name" value="Serine/threonine-protein phosphatase"/>
    <property type="match status" value="1"/>
</dbReference>
<sequence length="238" mass="25169">MGSKPWLHPAPAYRTLETYWSSDDDAPGSRCSHTLTAVAATKSHGPRLILFGGVTAIEGGASSAPGIRLDGATNSVHSYDVLLGNGLGRIQAAGEPPSPRAAHAAAAVGTMVVFQGGIGPAGHSTDDLFVLDLTTDKFKWHRVVVQGQGPGPRYGHVMDLVAQRYLVIVSGNDAFWRMDVDVKELYLMPGFWTLPETICMAEANPEGDRPSARMYATASARSDGMFLLCGGRDASGTV</sequence>
<evidence type="ECO:0000313" key="2">
    <source>
        <dbReference type="Proteomes" id="UP000886885"/>
    </source>
</evidence>
<dbReference type="AlphaFoldDB" id="A0A8X8AD07"/>
<dbReference type="OrthoDB" id="1701025at2759"/>
<gene>
    <name evidence="1" type="ORF">POTOM_008796</name>
</gene>